<evidence type="ECO:0000256" key="2">
    <source>
        <dbReference type="SAM" id="MobiDB-lite"/>
    </source>
</evidence>
<evidence type="ECO:0000256" key="1">
    <source>
        <dbReference type="ARBA" id="ARBA00022729"/>
    </source>
</evidence>
<evidence type="ECO:0000313" key="4">
    <source>
        <dbReference type="EMBL" id="PWJ55239.1"/>
    </source>
</evidence>
<keyword evidence="1" id="KW-0732">Signal</keyword>
<gene>
    <name evidence="4" type="ORF">CLV98_1147</name>
</gene>
<feature type="domain" description="SbsA Ig-like" evidence="3">
    <location>
        <begin position="32"/>
        <end position="130"/>
    </location>
</feature>
<dbReference type="InterPro" id="IPR013784">
    <property type="entry name" value="Carb-bd-like_fold"/>
</dbReference>
<keyword evidence="5" id="KW-1185">Reference proteome</keyword>
<protein>
    <submittedName>
        <fullName evidence="4">Ig-like domain-containing protein</fullName>
    </submittedName>
</protein>
<comment type="caution">
    <text evidence="4">The sequence shown here is derived from an EMBL/GenBank/DDBJ whole genome shotgun (WGS) entry which is preliminary data.</text>
</comment>
<name>A0A316ACV7_9BACT</name>
<dbReference type="EMBL" id="QGDT01000014">
    <property type="protein sequence ID" value="PWJ55239.1"/>
    <property type="molecule type" value="Genomic_DNA"/>
</dbReference>
<dbReference type="InterPro" id="IPR032812">
    <property type="entry name" value="SbsA_Ig"/>
</dbReference>
<dbReference type="GO" id="GO:0030246">
    <property type="term" value="F:carbohydrate binding"/>
    <property type="evidence" value="ECO:0007669"/>
    <property type="project" value="InterPro"/>
</dbReference>
<accession>A0A316ACV7</accession>
<sequence length="537" mass="61027">MILRTVFIAVISLLIFGRCAQVVAPTGGKKDSLAPILLQSYPPNRTINFKDNRVELLFDEYVIVDNLNQKLVITPEADNPYSYKLNGETVILNFKKEFEDSTTYTLNFGDGIKDYAEKNPAKNLKLVFSTGPKLDSGRVYGKVKDVKTNQPILDVLVGLYLPTDTLNPAKTKPYYFSRTDSSGIFSIENVQVKAYRLIAIEDKNRNMLYNAKDERIGFLKENIIGDADSTNYNLTMAISDNTPIRIQRTLPKVNNYTVVFNKGIEKARVSFETPDSLPHIRETNQIKFFNIEPHSDTVVVNLQVTDSLGTDSTFQQKIAFQQQRGKTPQKEPFTMATEPQNNKPLANEFSYSLKFNKPIAFLDADSIRLYTDSVTYIPLTDLKQTWNDYHNELKIEGNTKAIDSLKWQIPLGAVISVEQDTLPLTHLKHPVLDPEDYATLSGTVLNADSTTSVIIELLDEKYQVVKQTFQYPYHFIHIPEGKYYLRLTLDSNRNQKWDSGNLEKGLQPETVIFLPEKLHLKSNFEISGIDITVDNPQ</sequence>
<evidence type="ECO:0000259" key="3">
    <source>
        <dbReference type="Pfam" id="PF13205"/>
    </source>
</evidence>
<organism evidence="4 5">
    <name type="scientific">Dyadobacter jejuensis</name>
    <dbReference type="NCBI Taxonomy" id="1082580"/>
    <lineage>
        <taxon>Bacteria</taxon>
        <taxon>Pseudomonadati</taxon>
        <taxon>Bacteroidota</taxon>
        <taxon>Cytophagia</taxon>
        <taxon>Cytophagales</taxon>
        <taxon>Spirosomataceae</taxon>
        <taxon>Dyadobacter</taxon>
    </lineage>
</organism>
<dbReference type="RefSeq" id="WP_229203470.1">
    <property type="nucleotide sequence ID" value="NZ_QGDT01000014.1"/>
</dbReference>
<dbReference type="SUPFAM" id="SSF49452">
    <property type="entry name" value="Starch-binding domain-like"/>
    <property type="match status" value="1"/>
</dbReference>
<feature type="region of interest" description="Disordered" evidence="2">
    <location>
        <begin position="322"/>
        <end position="341"/>
    </location>
</feature>
<evidence type="ECO:0000313" key="5">
    <source>
        <dbReference type="Proteomes" id="UP000245880"/>
    </source>
</evidence>
<dbReference type="Proteomes" id="UP000245880">
    <property type="component" value="Unassembled WGS sequence"/>
</dbReference>
<reference evidence="4 5" key="1">
    <citation type="submission" date="2018-03" db="EMBL/GenBank/DDBJ databases">
        <title>Genomic Encyclopedia of Archaeal and Bacterial Type Strains, Phase II (KMG-II): from individual species to whole genera.</title>
        <authorList>
            <person name="Goeker M."/>
        </authorList>
    </citation>
    <scope>NUCLEOTIDE SEQUENCE [LARGE SCALE GENOMIC DNA]</scope>
    <source>
        <strain evidence="4 5">DSM 100346</strain>
    </source>
</reference>
<dbReference type="Pfam" id="PF13205">
    <property type="entry name" value="Big_5"/>
    <property type="match status" value="1"/>
</dbReference>
<proteinExistence type="predicted"/>
<dbReference type="AlphaFoldDB" id="A0A316ACV7"/>